<dbReference type="Proteomes" id="UP000190092">
    <property type="component" value="Unassembled WGS sequence"/>
</dbReference>
<gene>
    <name evidence="2" type="ORF">SAMN02745126_04207</name>
</gene>
<keyword evidence="1" id="KW-1133">Transmembrane helix</keyword>
<dbReference type="EMBL" id="FUWJ01000006">
    <property type="protein sequence ID" value="SKA21286.1"/>
    <property type="molecule type" value="Genomic_DNA"/>
</dbReference>
<sequence>MPASLPTICCAIARSAAKMAAPESLQARYGKFHNLSMALVAVAMVAAAVLHFATHPANAPSPSLADPRTVLFAVLAVAMLYYAYIGISHALDREPQVVIDRNGIQLGFGRNRRLGWSDVQWVRLRRLALRPQLQIGLLPEAFVAADLRLSMWSLDDGLRPIRGVPAGVLVRDNGLDTSASAMLDAVRRFRPNLVKS</sequence>
<dbReference type="STRING" id="225324.SAMN02745126_04207"/>
<feature type="transmembrane region" description="Helical" evidence="1">
    <location>
        <begin position="36"/>
        <end position="57"/>
    </location>
</feature>
<keyword evidence="1" id="KW-0472">Membrane</keyword>
<name>A0A1T4RZI7_9HYPH</name>
<evidence type="ECO:0000313" key="2">
    <source>
        <dbReference type="EMBL" id="SKA21286.1"/>
    </source>
</evidence>
<accession>A0A1T4RZI7</accession>
<reference evidence="3" key="1">
    <citation type="submission" date="2017-02" db="EMBL/GenBank/DDBJ databases">
        <authorList>
            <person name="Varghese N."/>
            <person name="Submissions S."/>
        </authorList>
    </citation>
    <scope>NUCLEOTIDE SEQUENCE [LARGE SCALE GENOMIC DNA]</scope>
    <source>
        <strain evidence="3">ATCC 27094</strain>
    </source>
</reference>
<keyword evidence="3" id="KW-1185">Reference proteome</keyword>
<dbReference type="AlphaFoldDB" id="A0A1T4RZI7"/>
<evidence type="ECO:0008006" key="4">
    <source>
        <dbReference type="Google" id="ProtNLM"/>
    </source>
</evidence>
<keyword evidence="1" id="KW-0812">Transmembrane</keyword>
<protein>
    <recommendedName>
        <fullName evidence="4">PH domain-containing protein</fullName>
    </recommendedName>
</protein>
<evidence type="ECO:0000313" key="3">
    <source>
        <dbReference type="Proteomes" id="UP000190092"/>
    </source>
</evidence>
<evidence type="ECO:0000256" key="1">
    <source>
        <dbReference type="SAM" id="Phobius"/>
    </source>
</evidence>
<proteinExistence type="predicted"/>
<feature type="transmembrane region" description="Helical" evidence="1">
    <location>
        <begin position="69"/>
        <end position="87"/>
    </location>
</feature>
<organism evidence="2 3">
    <name type="scientific">Enhydrobacter aerosaccus</name>
    <dbReference type="NCBI Taxonomy" id="225324"/>
    <lineage>
        <taxon>Bacteria</taxon>
        <taxon>Pseudomonadati</taxon>
        <taxon>Pseudomonadota</taxon>
        <taxon>Alphaproteobacteria</taxon>
        <taxon>Hyphomicrobiales</taxon>
        <taxon>Enhydrobacter</taxon>
    </lineage>
</organism>